<feature type="domain" description="CAF17 C-terminal" evidence="5">
    <location>
        <begin position="332"/>
        <end position="472"/>
    </location>
</feature>
<dbReference type="PANTHER" id="PTHR22602">
    <property type="entry name" value="TRANSFERASE CAF17, MITOCHONDRIAL-RELATED"/>
    <property type="match status" value="1"/>
</dbReference>
<evidence type="ECO:0000256" key="4">
    <source>
        <dbReference type="ARBA" id="ARBA00093447"/>
    </source>
</evidence>
<reference evidence="6" key="1">
    <citation type="journal article" date="2014" name="Genome Announc.">
        <title>Genome sequence of the yeast Cyberlindnera fabianii (Hansenula fabianii).</title>
        <authorList>
            <person name="Freel K.C."/>
            <person name="Sarilar V."/>
            <person name="Neuveglise C."/>
            <person name="Devillers H."/>
            <person name="Friedrich A."/>
            <person name="Schacherer J."/>
        </authorList>
    </citation>
    <scope>NUCLEOTIDE SEQUENCE</scope>
    <source>
        <strain evidence="6">YJS4271</strain>
    </source>
</reference>
<organism evidence="6">
    <name type="scientific">Cyberlindnera fabianii</name>
    <name type="common">Yeast</name>
    <name type="synonym">Hansenula fabianii</name>
    <dbReference type="NCBI Taxonomy" id="36022"/>
    <lineage>
        <taxon>Eukaryota</taxon>
        <taxon>Fungi</taxon>
        <taxon>Dikarya</taxon>
        <taxon>Ascomycota</taxon>
        <taxon>Saccharomycotina</taxon>
        <taxon>Saccharomycetes</taxon>
        <taxon>Phaffomycetales</taxon>
        <taxon>Phaffomycetaceae</taxon>
        <taxon>Cyberlindnera</taxon>
    </lineage>
</organism>
<dbReference type="PANTHER" id="PTHR22602:SF0">
    <property type="entry name" value="TRANSFERASE CAF17, MITOCHONDRIAL-RELATED"/>
    <property type="match status" value="1"/>
</dbReference>
<accession>A0A061AWY0</accession>
<dbReference type="GO" id="GO:0016226">
    <property type="term" value="P:iron-sulfur cluster assembly"/>
    <property type="evidence" value="ECO:0007669"/>
    <property type="project" value="TreeGrafter"/>
</dbReference>
<dbReference type="NCBIfam" id="TIGR03317">
    <property type="entry name" value="ygfZ_signature"/>
    <property type="match status" value="1"/>
</dbReference>
<dbReference type="PhylomeDB" id="A0A061AWY0"/>
<dbReference type="GO" id="GO:0005759">
    <property type="term" value="C:mitochondrial matrix"/>
    <property type="evidence" value="ECO:0007669"/>
    <property type="project" value="UniProtKB-SubCell"/>
</dbReference>
<evidence type="ECO:0000256" key="1">
    <source>
        <dbReference type="ARBA" id="ARBA00004305"/>
    </source>
</evidence>
<dbReference type="VEuPathDB" id="FungiDB:BON22_4930"/>
<protein>
    <submittedName>
        <fullName evidence="6">CYFA0S08e02784g1_1</fullName>
    </submittedName>
</protein>
<evidence type="ECO:0000256" key="2">
    <source>
        <dbReference type="ARBA" id="ARBA00022946"/>
    </source>
</evidence>
<gene>
    <name evidence="6" type="ORF">CYFA0S_08e02784g</name>
</gene>
<dbReference type="InterPro" id="IPR057460">
    <property type="entry name" value="CAF17_C"/>
</dbReference>
<dbReference type="EMBL" id="LK052893">
    <property type="protein sequence ID" value="CDR42029.1"/>
    <property type="molecule type" value="Genomic_DNA"/>
</dbReference>
<dbReference type="OrthoDB" id="191995at2759"/>
<comment type="similarity">
    <text evidence="4">Belongs to the GcvT family. CAF17/IBA57 subfamily.</text>
</comment>
<dbReference type="InterPro" id="IPR027266">
    <property type="entry name" value="TrmE/GcvT-like"/>
</dbReference>
<comment type="subcellular location">
    <subcellularLocation>
        <location evidence="1">Mitochondrion matrix</location>
    </subcellularLocation>
</comment>
<dbReference type="InterPro" id="IPR017703">
    <property type="entry name" value="YgfZ/GCV_T_CS"/>
</dbReference>
<evidence type="ECO:0000259" key="5">
    <source>
        <dbReference type="Pfam" id="PF25455"/>
    </source>
</evidence>
<dbReference type="Gene3D" id="3.30.1360.120">
    <property type="entry name" value="Probable tRNA modification gtpase trme, domain 1"/>
    <property type="match status" value="1"/>
</dbReference>
<keyword evidence="2" id="KW-0809">Transit peptide</keyword>
<evidence type="ECO:0000256" key="3">
    <source>
        <dbReference type="ARBA" id="ARBA00023128"/>
    </source>
</evidence>
<sequence length="474" mass="53199">MNYLLRRLGQIRSISTATRSIPVAGHSLLASRGVLSVKGPDSTKFLNGLITSKMLPQTTKRLAMTIEEDDSADLRLEDFDMSKNWGLLKEDPESANQTVSRAGIFTMFLNSKGRIITDAWIYPKKLILEDHEVQDECEYLVEVDKSMINQLQMALKLHKLKAKVQIKQLNDVKVWTAYNDSIMDLLYCLSTEYFDPDSQELKNPSAALYHTQNFLKNEHLWKPTAPTSQILGFAFDERCPDFGIRLITTSETQSLNTIISEEYIPGPDPIPEETIAIRRTLYGIPETPSDIAPQKLLPLECNLEYMNGVHFDKGCYIGQELTVRTFHTGVVRKRVVPVRLFLLDDNANPLGIDDLESLPLDYLPDDPVNDVIMPGTGYLEVYSAKEEKPTKEFAASPFGGGGASVSSKISRRSTRRSSGTLLNSLGNVGLALVRLEDFADPNGKFYIEIPGAGKDRMNLKIGVKAFIPYWWPEE</sequence>
<proteinExistence type="inferred from homology"/>
<dbReference type="InterPro" id="IPR045179">
    <property type="entry name" value="YgfZ/GcvT"/>
</dbReference>
<dbReference type="Pfam" id="PF25455">
    <property type="entry name" value="Beta-barrel_CAF17_C"/>
    <property type="match status" value="1"/>
</dbReference>
<name>A0A061AWY0_CYBFA</name>
<keyword evidence="3" id="KW-0496">Mitochondrion</keyword>
<dbReference type="SUPFAM" id="SSF103025">
    <property type="entry name" value="Folate-binding domain"/>
    <property type="match status" value="1"/>
</dbReference>
<evidence type="ECO:0000313" key="6">
    <source>
        <dbReference type="EMBL" id="CDR42029.1"/>
    </source>
</evidence>
<dbReference type="AlphaFoldDB" id="A0A061AWY0"/>